<name>A0A087SJY8_AUXPR</name>
<dbReference type="AlphaFoldDB" id="A0A087SJY8"/>
<gene>
    <name evidence="2" type="ORF">F751_6193</name>
    <name evidence="1" type="ORF">g.24035</name>
</gene>
<dbReference type="Proteomes" id="UP000028924">
    <property type="component" value="Unassembled WGS sequence"/>
</dbReference>
<proteinExistence type="predicted"/>
<reference evidence="2 3" key="1">
    <citation type="journal article" date="2014" name="BMC Genomics">
        <title>Oil accumulation mechanisms of the oleaginous microalga Chlorella protothecoides revealed through its genome, transcriptomes, and proteomes.</title>
        <authorList>
            <person name="Gao C."/>
            <person name="Wang Y."/>
            <person name="Shen Y."/>
            <person name="Yan D."/>
            <person name="He X."/>
            <person name="Dai J."/>
            <person name="Wu Q."/>
        </authorList>
    </citation>
    <scope>NUCLEOTIDE SEQUENCE [LARGE SCALE GENOMIC DNA]</scope>
    <source>
        <strain evidence="2 3">0710</strain>
    </source>
</reference>
<accession>A0A087SJY8</accession>
<protein>
    <submittedName>
        <fullName evidence="2">Uncharacterized protein</fullName>
    </submittedName>
</protein>
<reference evidence="1" key="2">
    <citation type="submission" date="2015-08" db="EMBL/GenBank/DDBJ databases">
        <authorList>
            <person name="Babu N.S."/>
            <person name="Beckwith C.J."/>
            <person name="Beseler K.G."/>
            <person name="Brison A."/>
            <person name="Carone J.V."/>
            <person name="Caskin T.P."/>
            <person name="Diamond M."/>
            <person name="Durham M.E."/>
            <person name="Foxe J.M."/>
            <person name="Go M."/>
            <person name="Henderson B.A."/>
            <person name="Jones I.B."/>
            <person name="McGettigan J.A."/>
            <person name="Micheletti S.J."/>
            <person name="Nasrallah M.E."/>
            <person name="Ortiz D."/>
            <person name="Piller C.R."/>
            <person name="Privatt S.R."/>
            <person name="Schneider S.L."/>
            <person name="Sharp S."/>
            <person name="Smith T.C."/>
            <person name="Stanton J.D."/>
            <person name="Ullery H.E."/>
            <person name="Wilson R.J."/>
            <person name="Serrano M.G."/>
            <person name="Buck G."/>
            <person name="Lee V."/>
            <person name="Wang Y."/>
            <person name="Carvalho R."/>
            <person name="Voegtly L."/>
            <person name="Shi R."/>
            <person name="Duckworth R."/>
            <person name="Johnson A."/>
            <person name="Loviza R."/>
            <person name="Walstead R."/>
            <person name="Shah Z."/>
            <person name="Kiflezghi M."/>
            <person name="Wade K."/>
            <person name="Ball S.L."/>
            <person name="Bradley K.W."/>
            <person name="Asai D.J."/>
            <person name="Bowman C.A."/>
            <person name="Russell D.A."/>
            <person name="Pope W.H."/>
            <person name="Jacobs-Sera D."/>
            <person name="Hendrix R.W."/>
            <person name="Hatfull G.F."/>
        </authorList>
    </citation>
    <scope>NUCLEOTIDE SEQUENCE</scope>
</reference>
<evidence type="ECO:0000313" key="2">
    <source>
        <dbReference type="EMBL" id="KFM26042.1"/>
    </source>
</evidence>
<sequence length="107" mass="11657">MVEQPIADPSVVPVLRGMLEQLEAEQGSEDAEIRGALARLEAQMRNMVHPAPLPGETNSTPEGLAAYLDVLTQRLDSLDAKVEELDPSARLLVRQVLSSNNNPQQSE</sequence>
<dbReference type="EMBL" id="GDKF01003102">
    <property type="protein sequence ID" value="JAT75520.1"/>
    <property type="molecule type" value="Transcribed_RNA"/>
</dbReference>
<evidence type="ECO:0000313" key="3">
    <source>
        <dbReference type="Proteomes" id="UP000028924"/>
    </source>
</evidence>
<dbReference type="KEGG" id="apro:F751_6193"/>
<dbReference type="RefSeq" id="XP_011398938.1">
    <property type="nucleotide sequence ID" value="XM_011400636.1"/>
</dbReference>
<keyword evidence="3" id="KW-1185">Reference proteome</keyword>
<dbReference type="EMBL" id="KL662126">
    <property type="protein sequence ID" value="KFM26042.1"/>
    <property type="molecule type" value="Genomic_DNA"/>
</dbReference>
<organism evidence="2 3">
    <name type="scientific">Auxenochlorella protothecoides</name>
    <name type="common">Green microalga</name>
    <name type="synonym">Chlorella protothecoides</name>
    <dbReference type="NCBI Taxonomy" id="3075"/>
    <lineage>
        <taxon>Eukaryota</taxon>
        <taxon>Viridiplantae</taxon>
        <taxon>Chlorophyta</taxon>
        <taxon>core chlorophytes</taxon>
        <taxon>Trebouxiophyceae</taxon>
        <taxon>Chlorellales</taxon>
        <taxon>Chlorellaceae</taxon>
        <taxon>Auxenochlorella</taxon>
    </lineage>
</organism>
<dbReference type="GeneID" id="23617584"/>
<evidence type="ECO:0000313" key="1">
    <source>
        <dbReference type="EMBL" id="JAT75520.1"/>
    </source>
</evidence>